<dbReference type="Gene3D" id="3.40.1090.10">
    <property type="entry name" value="Cytosolic phospholipase A2 catalytic domain"/>
    <property type="match status" value="1"/>
</dbReference>
<reference evidence="8" key="2">
    <citation type="submission" date="2023-05" db="EMBL/GenBank/DDBJ databases">
        <authorList>
            <consortium name="Lawrence Berkeley National Laboratory"/>
            <person name="Steindorff A."/>
            <person name="Hensen N."/>
            <person name="Bonometti L."/>
            <person name="Westerberg I."/>
            <person name="Brannstrom I.O."/>
            <person name="Guillou S."/>
            <person name="Cros-Aarteil S."/>
            <person name="Calhoun S."/>
            <person name="Haridas S."/>
            <person name="Kuo A."/>
            <person name="Mondo S."/>
            <person name="Pangilinan J."/>
            <person name="Riley R."/>
            <person name="Labutti K."/>
            <person name="Andreopoulos B."/>
            <person name="Lipzen A."/>
            <person name="Chen C."/>
            <person name="Yanf M."/>
            <person name="Daum C."/>
            <person name="Ng V."/>
            <person name="Clum A."/>
            <person name="Ohm R."/>
            <person name="Martin F."/>
            <person name="Silar P."/>
            <person name="Natvig D."/>
            <person name="Lalanne C."/>
            <person name="Gautier V."/>
            <person name="Ament-Velasquez S.L."/>
            <person name="Kruys A."/>
            <person name="Hutchinson M.I."/>
            <person name="Powell A.J."/>
            <person name="Barry K."/>
            <person name="Miller A.N."/>
            <person name="Grigoriev I.V."/>
            <person name="Debuchy R."/>
            <person name="Gladieux P."/>
            <person name="Thoren M.H."/>
            <person name="Johannesson H."/>
        </authorList>
    </citation>
    <scope>NUCLEOTIDE SEQUENCE</scope>
    <source>
        <strain evidence="8">CBS 990.96</strain>
    </source>
</reference>
<feature type="short sequence motif" description="GXSXG" evidence="4">
    <location>
        <begin position="56"/>
        <end position="60"/>
    </location>
</feature>
<feature type="compositionally biased region" description="Basic and acidic residues" evidence="6">
    <location>
        <begin position="1259"/>
        <end position="1274"/>
    </location>
</feature>
<dbReference type="GO" id="GO:0043531">
    <property type="term" value="F:ADP binding"/>
    <property type="evidence" value="ECO:0007669"/>
    <property type="project" value="InterPro"/>
</dbReference>
<dbReference type="GO" id="GO:0016020">
    <property type="term" value="C:membrane"/>
    <property type="evidence" value="ECO:0007669"/>
    <property type="project" value="TreeGrafter"/>
</dbReference>
<evidence type="ECO:0000256" key="3">
    <source>
        <dbReference type="ARBA" id="ARBA00023098"/>
    </source>
</evidence>
<feature type="domain" description="PNPLA" evidence="7">
    <location>
        <begin position="12"/>
        <end position="210"/>
    </location>
</feature>
<keyword evidence="1 4" id="KW-0378">Hydrolase</keyword>
<accession>A0AAN7H4C9</accession>
<dbReference type="Gene3D" id="1.25.40.10">
    <property type="entry name" value="Tetratricopeptide repeat domain"/>
    <property type="match status" value="1"/>
</dbReference>
<reference evidence="8" key="1">
    <citation type="journal article" date="2023" name="Mol. Phylogenet. Evol.">
        <title>Genome-scale phylogeny and comparative genomics of the fungal order Sordariales.</title>
        <authorList>
            <person name="Hensen N."/>
            <person name="Bonometti L."/>
            <person name="Westerberg I."/>
            <person name="Brannstrom I.O."/>
            <person name="Guillou S."/>
            <person name="Cros-Aarteil S."/>
            <person name="Calhoun S."/>
            <person name="Haridas S."/>
            <person name="Kuo A."/>
            <person name="Mondo S."/>
            <person name="Pangilinan J."/>
            <person name="Riley R."/>
            <person name="LaButti K."/>
            <person name="Andreopoulos B."/>
            <person name="Lipzen A."/>
            <person name="Chen C."/>
            <person name="Yan M."/>
            <person name="Daum C."/>
            <person name="Ng V."/>
            <person name="Clum A."/>
            <person name="Steindorff A."/>
            <person name="Ohm R.A."/>
            <person name="Martin F."/>
            <person name="Silar P."/>
            <person name="Natvig D.O."/>
            <person name="Lalanne C."/>
            <person name="Gautier V."/>
            <person name="Ament-Velasquez S.L."/>
            <person name="Kruys A."/>
            <person name="Hutchinson M.I."/>
            <person name="Powell A.J."/>
            <person name="Barry K."/>
            <person name="Miller A.N."/>
            <person name="Grigoriev I.V."/>
            <person name="Debuchy R."/>
            <person name="Gladieux P."/>
            <person name="Hiltunen Thoren M."/>
            <person name="Johannesson H."/>
        </authorList>
    </citation>
    <scope>NUCLEOTIDE SEQUENCE</scope>
    <source>
        <strain evidence="8">CBS 990.96</strain>
    </source>
</reference>
<dbReference type="SUPFAM" id="SSF48452">
    <property type="entry name" value="TPR-like"/>
    <property type="match status" value="1"/>
</dbReference>
<dbReference type="InterPro" id="IPR011990">
    <property type="entry name" value="TPR-like_helical_dom_sf"/>
</dbReference>
<proteinExistence type="predicted"/>
<organism evidence="8 9">
    <name type="scientific">Podospora fimiseda</name>
    <dbReference type="NCBI Taxonomy" id="252190"/>
    <lineage>
        <taxon>Eukaryota</taxon>
        <taxon>Fungi</taxon>
        <taxon>Dikarya</taxon>
        <taxon>Ascomycota</taxon>
        <taxon>Pezizomycotina</taxon>
        <taxon>Sordariomycetes</taxon>
        <taxon>Sordariomycetidae</taxon>
        <taxon>Sordariales</taxon>
        <taxon>Podosporaceae</taxon>
        <taxon>Podospora</taxon>
    </lineage>
</organism>
<name>A0AAN7H4C9_9PEZI</name>
<evidence type="ECO:0000256" key="5">
    <source>
        <dbReference type="SAM" id="Coils"/>
    </source>
</evidence>
<dbReference type="Proteomes" id="UP001301958">
    <property type="component" value="Unassembled WGS sequence"/>
</dbReference>
<evidence type="ECO:0000256" key="4">
    <source>
        <dbReference type="PROSITE-ProRule" id="PRU01161"/>
    </source>
</evidence>
<dbReference type="EMBL" id="MU865297">
    <property type="protein sequence ID" value="KAK4230672.1"/>
    <property type="molecule type" value="Genomic_DNA"/>
</dbReference>
<dbReference type="InterPro" id="IPR002641">
    <property type="entry name" value="PNPLA_dom"/>
</dbReference>
<evidence type="ECO:0000313" key="9">
    <source>
        <dbReference type="Proteomes" id="UP001301958"/>
    </source>
</evidence>
<feature type="active site" description="Proton acceptor" evidence="4">
    <location>
        <position position="197"/>
    </location>
</feature>
<keyword evidence="2 4" id="KW-0442">Lipid degradation</keyword>
<evidence type="ECO:0000256" key="2">
    <source>
        <dbReference type="ARBA" id="ARBA00022963"/>
    </source>
</evidence>
<comment type="caution">
    <text evidence="8">The sequence shown here is derived from an EMBL/GenBank/DDBJ whole genome shotgun (WGS) entry which is preliminary data.</text>
</comment>
<dbReference type="Gene3D" id="3.40.50.300">
    <property type="entry name" value="P-loop containing nucleotide triphosphate hydrolases"/>
    <property type="match status" value="1"/>
</dbReference>
<dbReference type="CDD" id="cd07216">
    <property type="entry name" value="Pat17_PNPLA8_PNPLA9_like3"/>
    <property type="match status" value="1"/>
</dbReference>
<evidence type="ECO:0000256" key="1">
    <source>
        <dbReference type="ARBA" id="ARBA00022801"/>
    </source>
</evidence>
<dbReference type="PROSITE" id="PS51635">
    <property type="entry name" value="PNPLA"/>
    <property type="match status" value="1"/>
</dbReference>
<protein>
    <recommendedName>
        <fullName evidence="7">PNPLA domain-containing protein</fullName>
    </recommendedName>
</protein>
<comment type="caution">
    <text evidence="4">Lacks conserved residue(s) required for the propagation of feature annotation.</text>
</comment>
<dbReference type="GO" id="GO:0016042">
    <property type="term" value="P:lipid catabolic process"/>
    <property type="evidence" value="ECO:0007669"/>
    <property type="project" value="UniProtKB-UniRule"/>
</dbReference>
<gene>
    <name evidence="8" type="ORF">QBC38DRAFT_468512</name>
</gene>
<dbReference type="SUPFAM" id="SSF52151">
    <property type="entry name" value="FabD/lysophospholipase-like"/>
    <property type="match status" value="1"/>
</dbReference>
<dbReference type="PANTHER" id="PTHR24185:SF1">
    <property type="entry name" value="CALCIUM-INDEPENDENT PHOSPHOLIPASE A2-GAMMA"/>
    <property type="match status" value="1"/>
</dbReference>
<sequence>MSPRGDEAINLLSFDGGGVRGYSSLLILHEIMKQMQKELGLAVLPKPCDYFHMIAGTSTGGLIAIMLGRLRMSTEEALREYEECAEKIFSKENKKRWNLSDKFRATALQEVIEGIVKDRQVGESMYDPTGPAKGKVLVCVMPSSQIGEPKLVRSFSRFDDWDHNIKIWEAARATTAASTYFKPQQLGTGEHYDSYIDAALGVNNPVEKLADEAIKEFGSDRKMGCVLSIGTGTRKIKLGRAATGFKNFIQIWGYFLGLGQTLKNLTTDGEESHRRLRAKLHVFPNAYFRFNVPNAAEEVKLSDYTKMAELKNMTLTYLSLEDVIDKVAQVASAVGHDAFDHGLTLGTGCGLEKSQVVLSNKKARSMPKSNGFFTGREEILERLNTFFSPRDTGGKPRREFLLYGLGGVGKTEIALKAAEMMGDRFEHQHVFYIDGSTPVTITQSYATIAENNNLGSGNPETLKNIALQWIGSLTEEWLVIFDDLVGDSPGRLPGRGKGNIIYTSRTSEYSTNLPADCVIEVTEMDNQDAVQLLLKAASWHPKSRNQEDVASAQAIVAQLGRLPLAIIQAAATIRKDIRGETYTLRKYLEDLQKKQVCLFENPRFNERKPENSIVYTTLELSHDAIKTIKIRKGRTFEGRQAAAALDLLNLLCFYHHERFPWRTFGRAVKERRKMNTDRVYPFNQITNDPERNLDALIWIQKDGECNLGWFVAGLQLLRQFSLVRVDDNQYISMHILVRNWAQHRMDKEVFRQQRLMAMILLTESIVPSLRVLDKLHMQGLLSHVDSCFTEEPEPINNDAYEAYLCSKFGWFYASQKNFSSAERFLLTSKRLFRIEFGTEGWPTINATTFLAMLYHDGWLLGEAEQAWLEAIDAVKLRKQAIEDRLEELEEMEQLEKQRLAENSTPVKRLIHKVDQGLKKPFSSAILDHLVTKGTAKASISAETNVQDLLEDLGELDAMTDIFHLQLSRVHMDQGRFGAGKRVFLKALEELKEVLPEDEPEMMNYLIESEYIKGNNDVEFWIKRLDQITDAASKNEEIWNYADTYQVLEFLAKVRLYHDQWETAFSEFSQVLRHYELIHGRRDRRCLSVLRNMAICQTYCGKTESAVKISRIALERSKRGYGRWHIETVKCLESLATSIYFRDSEASDETIALFEEAELVAEEVLGLLHKETTRVKRLLKKHREDNTLTIKVAAERFKGMSVEELHEKIEEEIRDMKATIGGKDCALLERYSALIAGGPPKTQEEVLVRFQASFGPNNRATKEVAQRIEERKKAESEDDEGYYGEAYAFGTDDSENQSSGGDGKPRDKGKGIDLSLPFTIPTEGMSTKQVVDVDDLVASDFAVEEIDFDEQFLAYSTYSTEPSSSKQPPYEFLRVQKMRWKGGYMACHT</sequence>
<feature type="coiled-coil region" evidence="5">
    <location>
        <begin position="871"/>
        <end position="898"/>
    </location>
</feature>
<keyword evidence="5" id="KW-0175">Coiled coil</keyword>
<dbReference type="Pfam" id="PF01734">
    <property type="entry name" value="Patatin"/>
    <property type="match status" value="1"/>
</dbReference>
<evidence type="ECO:0000256" key="6">
    <source>
        <dbReference type="SAM" id="MobiDB-lite"/>
    </source>
</evidence>
<evidence type="ECO:0000313" key="8">
    <source>
        <dbReference type="EMBL" id="KAK4230672.1"/>
    </source>
</evidence>
<evidence type="ECO:0000259" key="7">
    <source>
        <dbReference type="PROSITE" id="PS51635"/>
    </source>
</evidence>
<dbReference type="InterPro" id="IPR027417">
    <property type="entry name" value="P-loop_NTPase"/>
</dbReference>
<dbReference type="GO" id="GO:0047499">
    <property type="term" value="F:calcium-independent phospholipase A2 activity"/>
    <property type="evidence" value="ECO:0007669"/>
    <property type="project" value="TreeGrafter"/>
</dbReference>
<feature type="active site" description="Nucleophile" evidence="4">
    <location>
        <position position="58"/>
    </location>
</feature>
<dbReference type="SUPFAM" id="SSF52540">
    <property type="entry name" value="P-loop containing nucleoside triphosphate hydrolases"/>
    <property type="match status" value="1"/>
</dbReference>
<keyword evidence="9" id="KW-1185">Reference proteome</keyword>
<feature type="short sequence motif" description="GXGXXG" evidence="4">
    <location>
        <begin position="16"/>
        <end position="21"/>
    </location>
</feature>
<dbReference type="GO" id="GO:0046486">
    <property type="term" value="P:glycerolipid metabolic process"/>
    <property type="evidence" value="ECO:0007669"/>
    <property type="project" value="UniProtKB-ARBA"/>
</dbReference>
<feature type="region of interest" description="Disordered" evidence="6">
    <location>
        <begin position="1259"/>
        <end position="1310"/>
    </location>
</feature>
<keyword evidence="3 4" id="KW-0443">Lipid metabolism</keyword>
<dbReference type="GO" id="GO:0019369">
    <property type="term" value="P:arachidonate metabolic process"/>
    <property type="evidence" value="ECO:0007669"/>
    <property type="project" value="TreeGrafter"/>
</dbReference>
<dbReference type="InterPro" id="IPR016035">
    <property type="entry name" value="Acyl_Trfase/lysoPLipase"/>
</dbReference>
<dbReference type="PANTHER" id="PTHR24185">
    <property type="entry name" value="CALCIUM-INDEPENDENT PHOSPHOLIPASE A2-GAMMA"/>
    <property type="match status" value="1"/>
</dbReference>